<dbReference type="AlphaFoldDB" id="A0A8J2VNX6"/>
<evidence type="ECO:0000313" key="5">
    <source>
        <dbReference type="Proteomes" id="UP000628775"/>
    </source>
</evidence>
<dbReference type="Gene3D" id="3.40.50.300">
    <property type="entry name" value="P-loop containing nucleotide triphosphate hydrolases"/>
    <property type="match status" value="1"/>
</dbReference>
<evidence type="ECO:0000259" key="2">
    <source>
        <dbReference type="PROSITE" id="PS51192"/>
    </source>
</evidence>
<gene>
    <name evidence="4" type="ORF">GCM10011391_12850</name>
</gene>
<dbReference type="PROSITE" id="PS51194">
    <property type="entry name" value="HELICASE_CTER"/>
    <property type="match status" value="1"/>
</dbReference>
<dbReference type="CDD" id="cd18793">
    <property type="entry name" value="SF2_C_SNF"/>
    <property type="match status" value="1"/>
</dbReference>
<dbReference type="Proteomes" id="UP000628775">
    <property type="component" value="Unassembled WGS sequence"/>
</dbReference>
<reference evidence="4" key="2">
    <citation type="submission" date="2020-09" db="EMBL/GenBank/DDBJ databases">
        <authorList>
            <person name="Sun Q."/>
            <person name="Zhou Y."/>
        </authorList>
    </citation>
    <scope>NUCLEOTIDE SEQUENCE</scope>
    <source>
        <strain evidence="4">CGMCC 1.15371</strain>
    </source>
</reference>
<dbReference type="SMART" id="SM00490">
    <property type="entry name" value="HELICc"/>
    <property type="match status" value="1"/>
</dbReference>
<dbReference type="GO" id="GO:0016787">
    <property type="term" value="F:hydrolase activity"/>
    <property type="evidence" value="ECO:0007669"/>
    <property type="project" value="UniProtKB-KW"/>
</dbReference>
<keyword evidence="1" id="KW-0378">Hydrolase</keyword>
<keyword evidence="5" id="KW-1185">Reference proteome</keyword>
<dbReference type="InterPro" id="IPR014001">
    <property type="entry name" value="Helicase_ATP-bd"/>
</dbReference>
<dbReference type="InterPro" id="IPR001650">
    <property type="entry name" value="Helicase_C-like"/>
</dbReference>
<dbReference type="RefSeq" id="WP_188690900.1">
    <property type="nucleotide sequence ID" value="NZ_BMIR01000004.1"/>
</dbReference>
<dbReference type="Pfam" id="PF12419">
    <property type="entry name" value="DUF3670"/>
    <property type="match status" value="1"/>
</dbReference>
<dbReference type="EMBL" id="BMIR01000004">
    <property type="protein sequence ID" value="GGE35552.1"/>
    <property type="molecule type" value="Genomic_DNA"/>
</dbReference>
<reference evidence="4" key="1">
    <citation type="journal article" date="2014" name="Int. J. Syst. Evol. Microbiol.">
        <title>Complete genome sequence of Corynebacterium casei LMG S-19264T (=DSM 44701T), isolated from a smear-ripened cheese.</title>
        <authorList>
            <consortium name="US DOE Joint Genome Institute (JGI-PGF)"/>
            <person name="Walter F."/>
            <person name="Albersmeier A."/>
            <person name="Kalinowski J."/>
            <person name="Ruckert C."/>
        </authorList>
    </citation>
    <scope>NUCLEOTIDE SEQUENCE</scope>
    <source>
        <strain evidence="4">CGMCC 1.15371</strain>
    </source>
</reference>
<comment type="caution">
    <text evidence="4">The sequence shown here is derived from an EMBL/GenBank/DDBJ whole genome shotgun (WGS) entry which is preliminary data.</text>
</comment>
<dbReference type="SUPFAM" id="SSF52540">
    <property type="entry name" value="P-loop containing nucleoside triphosphate hydrolases"/>
    <property type="match status" value="2"/>
</dbReference>
<dbReference type="PANTHER" id="PTHR10799">
    <property type="entry name" value="SNF2/RAD54 HELICASE FAMILY"/>
    <property type="match status" value="1"/>
</dbReference>
<dbReference type="FunFam" id="3.40.50.300:FF:000533">
    <property type="entry name" value="Helicase, Snf2 family"/>
    <property type="match status" value="1"/>
</dbReference>
<dbReference type="Gene3D" id="3.40.50.10810">
    <property type="entry name" value="Tandem AAA-ATPase domain"/>
    <property type="match status" value="1"/>
</dbReference>
<dbReference type="SMART" id="SM00487">
    <property type="entry name" value="DEXDc"/>
    <property type="match status" value="1"/>
</dbReference>
<evidence type="ECO:0000259" key="3">
    <source>
        <dbReference type="PROSITE" id="PS51194"/>
    </source>
</evidence>
<feature type="domain" description="Helicase ATP-binding" evidence="2">
    <location>
        <begin position="549"/>
        <end position="711"/>
    </location>
</feature>
<protein>
    <recommendedName>
        <fullName evidence="6">ATP-dependent helicase</fullName>
    </recommendedName>
</protein>
<dbReference type="Pfam" id="PF00271">
    <property type="entry name" value="Helicase_C"/>
    <property type="match status" value="1"/>
</dbReference>
<proteinExistence type="predicted"/>
<dbReference type="CDD" id="cd18012">
    <property type="entry name" value="DEXQc_arch_SWI2_SNF2"/>
    <property type="match status" value="1"/>
</dbReference>
<dbReference type="Pfam" id="PF00176">
    <property type="entry name" value="SNF2-rel_dom"/>
    <property type="match status" value="1"/>
</dbReference>
<dbReference type="InterPro" id="IPR027417">
    <property type="entry name" value="P-loop_NTPase"/>
</dbReference>
<evidence type="ECO:0000256" key="1">
    <source>
        <dbReference type="ARBA" id="ARBA00022801"/>
    </source>
</evidence>
<name>A0A8J2VNX6_9BACL</name>
<dbReference type="InterPro" id="IPR022138">
    <property type="entry name" value="DUF3670"/>
</dbReference>
<dbReference type="InterPro" id="IPR049730">
    <property type="entry name" value="SNF2/RAD54-like_C"/>
</dbReference>
<dbReference type="PROSITE" id="PS51192">
    <property type="entry name" value="HELICASE_ATP_BIND_1"/>
    <property type="match status" value="1"/>
</dbReference>
<dbReference type="GO" id="GO:0005524">
    <property type="term" value="F:ATP binding"/>
    <property type="evidence" value="ECO:0007669"/>
    <property type="project" value="InterPro"/>
</dbReference>
<organism evidence="4 5">
    <name type="scientific">Pullulanibacillus camelliae</name>
    <dbReference type="NCBI Taxonomy" id="1707096"/>
    <lineage>
        <taxon>Bacteria</taxon>
        <taxon>Bacillati</taxon>
        <taxon>Bacillota</taxon>
        <taxon>Bacilli</taxon>
        <taxon>Bacillales</taxon>
        <taxon>Sporolactobacillaceae</taxon>
        <taxon>Pullulanibacillus</taxon>
    </lineage>
</organism>
<dbReference type="InterPro" id="IPR000330">
    <property type="entry name" value="SNF2_N"/>
</dbReference>
<accession>A0A8J2VNX6</accession>
<dbReference type="InterPro" id="IPR038718">
    <property type="entry name" value="SNF2-like_sf"/>
</dbReference>
<sequence length="1009" mass="116144">MDQQLNIAFVADKGNKTAFFLWLTHSNGNIARTLNKTLKKQLSASLVWREFLEKTKAISGKIELEKEQQVSTEGIYLTMEAAFELLQSKRLLNMLPPWIVPGESCRFFGELANGVSLLLENGHFYPMVTVIQNDSIAYFSAQWVLRKVLLKESGMLTRWLHRIPEEALSPTSVAQLPLRRWLYAVLDSWADRLVRYHGASGYQHDMATWPEEGFYKKKAVEWFYHLMTQPLPYYKMTEDPHEINNYLAFQKDARELIQNGYEPETEREVVAFKKAYLEEWLEPVQIDLHFSPENRTDPFTPGAQWQTELAIQAFKGSKNHVEYFSIDELFERQEKRLVKWVYERIDYLASFNKRLVKLQLDPEITLRTNEVLDLYKHQEAFKEEAVQMLFPEWLQIRDKSKQNVQINLGIGTNASVFTLDSIVDFNWRISVGDLALSAEQFESLVREQRRFHRSGNEWIELPLDQLNKLYGQLRATGAKLNKSARFADALKFSLAQKDDLSNQIDIHLDAKLDDYFMMITRRPEKNKRVPLSLNGDLRPYQKRGYSWLSQLKESGVGGCLADDMGLGKTIQTITYLLKHRNDHPNEPALIVCPTSVIGNWANEIKAFAPALSVYVHHGPNRLEAEDLEGQLTAVDVIITSYTLVVNDSKYLAEQTWSALILDEAQAIKNPSAKKTQALRSYTARHRIALTGTPIENRLEELWSIMDFLNPGYLGSLASFRREFITPIERHGDEGKSTLLKRLIQPFLLRREKTDRRIIKDLPEKSEEKIVCHLTDTQASLYQTVVEDLKTKMAKAKGIQRKGLILSTLTRLKQICDHPGLVAGEDTTKLGSGKLARFFDIVDMILKEDQSVLVFTQYVKMGHMLIRLLEQKYKDVPIQFLHGGVPAPKREKMIQQFQNNKQKGIFILSLKAGGFGLNLTSANHVIHYDRWWNPAVEEQATDRTYRIGQERNVHVYKLISEGTLEVRIDELIEKKKGLAGQILGSGEGWVTEMSDQEILELVQLRKQVVS</sequence>
<evidence type="ECO:0008006" key="6">
    <source>
        <dbReference type="Google" id="ProtNLM"/>
    </source>
</evidence>
<evidence type="ECO:0000313" key="4">
    <source>
        <dbReference type="EMBL" id="GGE35552.1"/>
    </source>
</evidence>
<feature type="domain" description="Helicase C-terminal" evidence="3">
    <location>
        <begin position="839"/>
        <end position="998"/>
    </location>
</feature>